<reference evidence="3" key="3">
    <citation type="journal article" date="2018" name="BMC Genomics">
        <title>Whole genome sequencing and function prediction of 133 gut anaerobes isolated from chicken caecum in pure cultures.</title>
        <authorList>
            <person name="Medvecky M."/>
            <person name="Cejkova D."/>
            <person name="Polansky O."/>
            <person name="Karasova D."/>
            <person name="Kubasova T."/>
            <person name="Cizek A."/>
            <person name="Rychlik I."/>
        </authorList>
    </citation>
    <scope>NUCLEOTIDE SEQUENCE</scope>
    <source>
        <strain evidence="3">An175</strain>
    </source>
</reference>
<dbReference type="EMBL" id="NFKP01000016">
    <property type="protein sequence ID" value="OUP68606.1"/>
    <property type="molecule type" value="Genomic_DNA"/>
</dbReference>
<evidence type="ECO:0000313" key="6">
    <source>
        <dbReference type="Proteomes" id="UP000196386"/>
    </source>
</evidence>
<proteinExistence type="inferred from homology"/>
<reference evidence="6" key="2">
    <citation type="submission" date="2017-04" db="EMBL/GenBank/DDBJ databases">
        <title>Function of individual gut microbiota members based on whole genome sequencing of pure cultures obtained from chicken caecum.</title>
        <authorList>
            <person name="Medvecky M."/>
            <person name="Cejkova D."/>
            <person name="Polansky O."/>
            <person name="Karasova D."/>
            <person name="Kubasova T."/>
            <person name="Cizek A."/>
            <person name="Rychlik I."/>
        </authorList>
    </citation>
    <scope>NUCLEOTIDE SEQUENCE [LARGE SCALE GENOMIC DNA]</scope>
    <source>
        <strain evidence="6">An175</strain>
    </source>
</reference>
<dbReference type="RefSeq" id="WP_006875648.1">
    <property type="nucleotide sequence ID" value="NZ_CABIWA010000007.1"/>
</dbReference>
<dbReference type="PANTHER" id="PTHR34297:SF2">
    <property type="entry name" value="ASP23_GLS24 FAMILY ENVELOPE STRESS RESPONSE PROTEIN"/>
    <property type="match status" value="1"/>
</dbReference>
<dbReference type="InterPro" id="IPR005531">
    <property type="entry name" value="Asp23"/>
</dbReference>
<dbReference type="PANTHER" id="PTHR34297">
    <property type="entry name" value="HYPOTHETICAL CYTOSOLIC PROTEIN-RELATED"/>
    <property type="match status" value="1"/>
</dbReference>
<dbReference type="AlphaFoldDB" id="A0A174NJL5"/>
<dbReference type="GeneID" id="72465668"/>
<dbReference type="Proteomes" id="UP000260828">
    <property type="component" value="Unassembled WGS sequence"/>
</dbReference>
<evidence type="ECO:0000313" key="4">
    <source>
        <dbReference type="EMBL" id="RGE69652.1"/>
    </source>
</evidence>
<comment type="similarity">
    <text evidence="1">Belongs to the asp23 family.</text>
</comment>
<gene>
    <name evidence="3" type="ORF">B5F11_12675</name>
    <name evidence="4" type="ORF">DXC40_00865</name>
    <name evidence="2" type="ORF">ERS852551_00887</name>
</gene>
<dbReference type="OrthoDB" id="9791482at2"/>
<accession>A0A174NJL5</accession>
<protein>
    <submittedName>
        <fullName evidence="3">Asp23/Gls24 family envelope stress response protein</fullName>
    </submittedName>
    <submittedName>
        <fullName evidence="2">Protein of uncharacterized function (DUF322)</fullName>
    </submittedName>
</protein>
<dbReference type="Proteomes" id="UP000196386">
    <property type="component" value="Unassembled WGS sequence"/>
</dbReference>
<dbReference type="EMBL" id="QVME01000001">
    <property type="protein sequence ID" value="RGE69652.1"/>
    <property type="molecule type" value="Genomic_DNA"/>
</dbReference>
<evidence type="ECO:0000313" key="2">
    <source>
        <dbReference type="EMBL" id="CUP46808.1"/>
    </source>
</evidence>
<evidence type="ECO:0000256" key="1">
    <source>
        <dbReference type="ARBA" id="ARBA00005721"/>
    </source>
</evidence>
<evidence type="ECO:0000313" key="5">
    <source>
        <dbReference type="Proteomes" id="UP000095765"/>
    </source>
</evidence>
<dbReference type="EMBL" id="CZBE01000005">
    <property type="protein sequence ID" value="CUP46808.1"/>
    <property type="molecule type" value="Genomic_DNA"/>
</dbReference>
<reference evidence="2 5" key="1">
    <citation type="submission" date="2015-09" db="EMBL/GenBank/DDBJ databases">
        <authorList>
            <consortium name="Pathogen Informatics"/>
        </authorList>
    </citation>
    <scope>NUCLEOTIDE SEQUENCE [LARGE SCALE GENOMIC DNA]</scope>
    <source>
        <strain evidence="2 5">2789STDY5834939</strain>
    </source>
</reference>
<evidence type="ECO:0000313" key="7">
    <source>
        <dbReference type="Proteomes" id="UP000260828"/>
    </source>
</evidence>
<evidence type="ECO:0000313" key="3">
    <source>
        <dbReference type="EMBL" id="OUP68606.1"/>
    </source>
</evidence>
<organism evidence="2 5">
    <name type="scientific">Anaerotruncus colihominis</name>
    <dbReference type="NCBI Taxonomy" id="169435"/>
    <lineage>
        <taxon>Bacteria</taxon>
        <taxon>Bacillati</taxon>
        <taxon>Bacillota</taxon>
        <taxon>Clostridia</taxon>
        <taxon>Eubacteriales</taxon>
        <taxon>Oscillospiraceae</taxon>
        <taxon>Anaerotruncus</taxon>
    </lineage>
</organism>
<dbReference type="Pfam" id="PF03780">
    <property type="entry name" value="Asp23"/>
    <property type="match status" value="1"/>
</dbReference>
<sequence>MISLENQYGTIEISQEYFANLVGRAASECFGVVGMISSPTQGIRSIMNGGKDVPDKGVHVRTSGGGLIVDLHIAVVYGMNIAAIVRSIVNKVRYTVEQATNLEVAKVNVFVDAMKTENA</sequence>
<dbReference type="Proteomes" id="UP000095765">
    <property type="component" value="Unassembled WGS sequence"/>
</dbReference>
<reference evidence="4 7" key="4">
    <citation type="submission" date="2018-08" db="EMBL/GenBank/DDBJ databases">
        <title>A genome reference for cultivated species of the human gut microbiota.</title>
        <authorList>
            <person name="Zou Y."/>
            <person name="Xue W."/>
            <person name="Luo G."/>
        </authorList>
    </citation>
    <scope>NUCLEOTIDE SEQUENCE [LARGE SCALE GENOMIC DNA]</scope>
    <source>
        <strain evidence="4 7">TF05-12AC</strain>
    </source>
</reference>
<name>A0A174NJL5_9FIRM</name>